<evidence type="ECO:0000313" key="1">
    <source>
        <dbReference type="EMBL" id="GMT11268.1"/>
    </source>
</evidence>
<keyword evidence="2" id="KW-1185">Reference proteome</keyword>
<gene>
    <name evidence="1" type="ORF">PFISCL1PPCAC_2565</name>
</gene>
<feature type="non-terminal residue" evidence="1">
    <location>
        <position position="123"/>
    </location>
</feature>
<reference evidence="1" key="1">
    <citation type="submission" date="2023-10" db="EMBL/GenBank/DDBJ databases">
        <title>Genome assembly of Pristionchus species.</title>
        <authorList>
            <person name="Yoshida K."/>
            <person name="Sommer R.J."/>
        </authorList>
    </citation>
    <scope>NUCLEOTIDE SEQUENCE</scope>
    <source>
        <strain evidence="1">RS5133</strain>
    </source>
</reference>
<comment type="caution">
    <text evidence="1">The sequence shown here is derived from an EMBL/GenBank/DDBJ whole genome shotgun (WGS) entry which is preliminary data.</text>
</comment>
<organism evidence="1 2">
    <name type="scientific">Pristionchus fissidentatus</name>
    <dbReference type="NCBI Taxonomy" id="1538716"/>
    <lineage>
        <taxon>Eukaryota</taxon>
        <taxon>Metazoa</taxon>
        <taxon>Ecdysozoa</taxon>
        <taxon>Nematoda</taxon>
        <taxon>Chromadorea</taxon>
        <taxon>Rhabditida</taxon>
        <taxon>Rhabditina</taxon>
        <taxon>Diplogasteromorpha</taxon>
        <taxon>Diplogasteroidea</taxon>
        <taxon>Neodiplogasteridae</taxon>
        <taxon>Pristionchus</taxon>
    </lineage>
</organism>
<dbReference type="Proteomes" id="UP001432322">
    <property type="component" value="Unassembled WGS sequence"/>
</dbReference>
<feature type="non-terminal residue" evidence="1">
    <location>
        <position position="1"/>
    </location>
</feature>
<dbReference type="EMBL" id="BTSY01000001">
    <property type="protein sequence ID" value="GMT11268.1"/>
    <property type="molecule type" value="Genomic_DNA"/>
</dbReference>
<accession>A0AAV5UWZ8</accession>
<proteinExistence type="predicted"/>
<name>A0AAV5UWZ8_9BILA</name>
<evidence type="ECO:0000313" key="2">
    <source>
        <dbReference type="Proteomes" id="UP001432322"/>
    </source>
</evidence>
<sequence>AVLILPCHHGNVVDREALEDFSNNNPNTSIPTNCAVMRGLELDFTGVQIRLNLPLQLYGNHSIKVFSDAYIRHSRHWDRPIVEFSYEREDKECRRKCDNGNYSIFSTPSCLGRITSDREISEC</sequence>
<dbReference type="AlphaFoldDB" id="A0AAV5UWZ8"/>
<protein>
    <submittedName>
        <fullName evidence="1">Uncharacterized protein</fullName>
    </submittedName>
</protein>